<dbReference type="InterPro" id="IPR029063">
    <property type="entry name" value="SAM-dependent_MTases_sf"/>
</dbReference>
<dbReference type="Pfam" id="PF01555">
    <property type="entry name" value="N6_N4_Mtase"/>
    <property type="match status" value="1"/>
</dbReference>
<evidence type="ECO:0000256" key="3">
    <source>
        <dbReference type="ARBA" id="ARBA00022679"/>
    </source>
</evidence>
<dbReference type="EMBL" id="BBJM01000022">
    <property type="protein sequence ID" value="GAK48242.1"/>
    <property type="molecule type" value="Genomic_DNA"/>
</dbReference>
<dbReference type="PIRSF" id="PIRSF015855">
    <property type="entry name" value="TypeIII_Mtase_mKpnI"/>
    <property type="match status" value="1"/>
</dbReference>
<evidence type="ECO:0000256" key="5">
    <source>
        <dbReference type="ARBA" id="ARBA00022747"/>
    </source>
</evidence>
<reference evidence="8" key="1">
    <citation type="journal article" date="2014" name="Genome Announc.">
        <title>Draft Genome Sequence of Lactobacillus oryzae Strain SG293T.</title>
        <authorList>
            <person name="Tanizawa Y."/>
            <person name="Fujisawa T."/>
            <person name="Mochizuki T."/>
            <person name="Kaminuma E."/>
            <person name="Nakamura Y."/>
            <person name="Tohno M."/>
        </authorList>
    </citation>
    <scope>NUCLEOTIDE SEQUENCE [LARGE SCALE GENOMIC DNA]</scope>
    <source>
        <strain evidence="8">SG293</strain>
    </source>
</reference>
<evidence type="ECO:0000256" key="1">
    <source>
        <dbReference type="ARBA" id="ARBA00006594"/>
    </source>
</evidence>
<evidence type="ECO:0000313" key="9">
    <source>
        <dbReference type="Proteomes" id="UP000028700"/>
    </source>
</evidence>
<comment type="caution">
    <text evidence="8">The sequence shown here is derived from an EMBL/GenBank/DDBJ whole genome shotgun (WGS) entry which is preliminary data.</text>
</comment>
<dbReference type="Gene3D" id="3.40.50.150">
    <property type="entry name" value="Vaccinia Virus protein VP39"/>
    <property type="match status" value="1"/>
</dbReference>
<evidence type="ECO:0000259" key="7">
    <source>
        <dbReference type="Pfam" id="PF12564"/>
    </source>
</evidence>
<evidence type="ECO:0000313" key="8">
    <source>
        <dbReference type="EMBL" id="GAK48242.1"/>
    </source>
</evidence>
<feature type="domain" description="DNA methylase N-4/N-6" evidence="6">
    <location>
        <begin position="258"/>
        <end position="567"/>
    </location>
</feature>
<dbReference type="SUPFAM" id="SSF53335">
    <property type="entry name" value="S-adenosyl-L-methionine-dependent methyltransferases"/>
    <property type="match status" value="1"/>
</dbReference>
<dbReference type="PROSITE" id="PS00092">
    <property type="entry name" value="N6_MTASE"/>
    <property type="match status" value="1"/>
</dbReference>
<keyword evidence="3" id="KW-0808">Transferase</keyword>
<feature type="domain" description="Type III restriction/modification enzyme methylation subunit" evidence="7">
    <location>
        <begin position="97"/>
        <end position="152"/>
    </location>
</feature>
<comment type="similarity">
    <text evidence="1">Belongs to the N(4)/N(6)-methyltransferase family.</text>
</comment>
<evidence type="ECO:0000259" key="6">
    <source>
        <dbReference type="Pfam" id="PF01555"/>
    </source>
</evidence>
<keyword evidence="9" id="KW-1185">Reference proteome</keyword>
<dbReference type="GO" id="GO:0008170">
    <property type="term" value="F:N-methyltransferase activity"/>
    <property type="evidence" value="ECO:0007669"/>
    <property type="project" value="InterPro"/>
</dbReference>
<keyword evidence="5" id="KW-0680">Restriction system</keyword>
<dbReference type="GO" id="GO:0032259">
    <property type="term" value="P:methylation"/>
    <property type="evidence" value="ECO:0007669"/>
    <property type="project" value="UniProtKB-KW"/>
</dbReference>
<dbReference type="GO" id="GO:0003677">
    <property type="term" value="F:DNA binding"/>
    <property type="evidence" value="ECO:0007669"/>
    <property type="project" value="InterPro"/>
</dbReference>
<accession>A0A081BJM4</accession>
<gene>
    <name evidence="8" type="ORF">LOSG293_220290</name>
</gene>
<dbReference type="InterPro" id="IPR002941">
    <property type="entry name" value="DNA_methylase_N4/N6"/>
</dbReference>
<evidence type="ECO:0000256" key="4">
    <source>
        <dbReference type="ARBA" id="ARBA00022691"/>
    </source>
</evidence>
<dbReference type="InterPro" id="IPR002052">
    <property type="entry name" value="DNA_methylase_N6_adenine_CS"/>
</dbReference>
<dbReference type="REBASE" id="94947">
    <property type="entry name" value="M.LorSG293ORF220290P"/>
</dbReference>
<dbReference type="STRING" id="1291743.LOSG293_220290"/>
<sequence>MIALYANDLRDVLVDGANSWQRLFTQKFVVMYYYKEIIKYSSYSRKRKFINRRIDMQIEPKIMSQVKSILGEFGNKYLTSKGSLKRNNVINDLDKFDHVLMTKLFKDPLIHKNYVEKIADNEVFKLSQFVEMFEYKEFWEDSYTKYTNKIGLTANGKFIDESADVVLDFPFKDTVLKAGMTKEDLDKDESADEPFLNEIIAKPEIDEILEPKIFVNAKKYDQNGEHNASSYSDQDNLIIKGNNLIALYSLKKKYSNKINMIYIDPPYNTGSDSFAYNDKFNESTWLTFMKNRLEVSKELLTDDGVIFVSIDRNEFAELKVLMDEVFENSYLGTMINVSTPNGRDYGSFAQTHDYIHVYAKNIDMVKTNTLDVSEDKFKLQDEISKFYLHPLFNSNSAFSKDNRPNLYYPFYISEREDEKGYRSVSVKKDTLHTIEVFPPKSKTDDTQFVWRWGRNKGQELGETELVGQQKSDGSFRIAQKMRPKKQIPRTILQDAKYSNRRGTEELQKLFDGKVFSFPKPENLLKTIIEIGSNTGDTVLDFHMGSATTQAVAMKMHRRFIGIEQMDYINTVSVPRLQKVIAGEQGGISKDVDWHGGGSFVYAELMEKNQGYLKDLLAAKDINELDAVYKRMKVGADFDFRVDLDKYENDAERKALPFEEQKQLLVKLLDKNQLYYNFNNIDDADVRDLISDKDYQFNQSFYGKRD</sequence>
<organism evidence="8 9">
    <name type="scientific">Secundilactobacillus oryzae JCM 18671</name>
    <dbReference type="NCBI Taxonomy" id="1291743"/>
    <lineage>
        <taxon>Bacteria</taxon>
        <taxon>Bacillati</taxon>
        <taxon>Bacillota</taxon>
        <taxon>Bacilli</taxon>
        <taxon>Lactobacillales</taxon>
        <taxon>Lactobacillaceae</taxon>
        <taxon>Secundilactobacillus</taxon>
    </lineage>
</organism>
<dbReference type="GO" id="GO:0009307">
    <property type="term" value="P:DNA restriction-modification system"/>
    <property type="evidence" value="ECO:0007669"/>
    <property type="project" value="UniProtKB-KW"/>
</dbReference>
<protein>
    <submittedName>
        <fullName evidence="8">Adenine specific DNA methylase Mod</fullName>
    </submittedName>
</protein>
<dbReference type="AlphaFoldDB" id="A0A081BJM4"/>
<dbReference type="Pfam" id="PF12564">
    <property type="entry name" value="TypeIII_RM_meth"/>
    <property type="match status" value="1"/>
</dbReference>
<dbReference type="InterPro" id="IPR002295">
    <property type="entry name" value="N4/N6-MTase_EcoPI_Mod-like"/>
</dbReference>
<keyword evidence="2 8" id="KW-0489">Methyltransferase</keyword>
<dbReference type="Proteomes" id="UP000028700">
    <property type="component" value="Unassembled WGS sequence"/>
</dbReference>
<dbReference type="InterPro" id="IPR022221">
    <property type="entry name" value="TypeIII_RM_meth"/>
</dbReference>
<evidence type="ECO:0000256" key="2">
    <source>
        <dbReference type="ARBA" id="ARBA00022603"/>
    </source>
</evidence>
<name>A0A081BJM4_9LACO</name>
<keyword evidence="4" id="KW-0949">S-adenosyl-L-methionine</keyword>
<dbReference type="PRINTS" id="PR00506">
    <property type="entry name" value="D21N6MTFRASE"/>
</dbReference>
<proteinExistence type="inferred from homology"/>
<dbReference type="eggNOG" id="COG2189">
    <property type="taxonomic scope" value="Bacteria"/>
</dbReference>